<comment type="caution">
    <text evidence="4">The sequence shown here is derived from an EMBL/GenBank/DDBJ whole genome shotgun (WGS) entry which is preliminary data.</text>
</comment>
<feature type="domain" description="EAL" evidence="2">
    <location>
        <begin position="228"/>
        <end position="481"/>
    </location>
</feature>
<dbReference type="Pfam" id="PF00563">
    <property type="entry name" value="EAL"/>
    <property type="match status" value="1"/>
</dbReference>
<evidence type="ECO:0000313" key="5">
    <source>
        <dbReference type="Proteomes" id="UP000276634"/>
    </source>
</evidence>
<dbReference type="AlphaFoldDB" id="A0A3N1XQV4"/>
<dbReference type="SMART" id="SM00052">
    <property type="entry name" value="EAL"/>
    <property type="match status" value="1"/>
</dbReference>
<dbReference type="PANTHER" id="PTHR44757:SF2">
    <property type="entry name" value="BIOFILM ARCHITECTURE MAINTENANCE PROTEIN MBAA"/>
    <property type="match status" value="1"/>
</dbReference>
<dbReference type="SUPFAM" id="SSF141868">
    <property type="entry name" value="EAL domain-like"/>
    <property type="match status" value="1"/>
</dbReference>
<evidence type="ECO:0000256" key="1">
    <source>
        <dbReference type="SAM" id="Phobius"/>
    </source>
</evidence>
<keyword evidence="1" id="KW-1133">Transmembrane helix</keyword>
<feature type="domain" description="GGDEF" evidence="3">
    <location>
        <begin position="89"/>
        <end position="219"/>
    </location>
</feature>
<dbReference type="OrthoDB" id="8553030at2"/>
<sequence length="496" mass="52220">MEHRATAALLMAALAAATAALVAALPLLAGGARTAYVLAVALAIAGLLLAAWRWGRPVAAARPRIDPLTGLADRAAFLEEAAARLAGGGPQALLVLDLDRFKEVNDILGPEAGDRLLALVAERVRSAAPAGSLVGRLGGDEFAILAQAGPAEAEALARCVHERVSRPCEFEGVPLDVGGGVGVACAPDHGTTPARLLQRAELAMYIAKGGHHGVTVYDPARDQRTVRRLALMGEVRRAVETGEFVLLYQPKVALRTGRVTGVEALLRWRHPRRGLLEPRHFLPHIERTGLMRRLSDQVLQAALAQAWAWAAEGLRLPVAVNLSARTLQDPALPRHVAEALEAAGVEAALLEIEVTESAIMTDPRLARQVVCALHEMGVRLAIDDFGTGYSSLGYLKRLPVHTLKIDAGFVAHMTVDESDAIIVRSTIELAHNLGLQVVAEGVGGRETWDVLRGMGCDQGQGFGIVPPLPPEEAAARVRAGTVVPVAGPQSAGGGGV</sequence>
<dbReference type="Proteomes" id="UP000276634">
    <property type="component" value="Unassembled WGS sequence"/>
</dbReference>
<dbReference type="SMART" id="SM00267">
    <property type="entry name" value="GGDEF"/>
    <property type="match status" value="1"/>
</dbReference>
<evidence type="ECO:0000259" key="2">
    <source>
        <dbReference type="PROSITE" id="PS50883"/>
    </source>
</evidence>
<dbReference type="InterPro" id="IPR043128">
    <property type="entry name" value="Rev_trsase/Diguanyl_cyclase"/>
</dbReference>
<proteinExistence type="predicted"/>
<dbReference type="PROSITE" id="PS50887">
    <property type="entry name" value="GGDEF"/>
    <property type="match status" value="1"/>
</dbReference>
<reference evidence="4 5" key="1">
    <citation type="submission" date="2018-11" db="EMBL/GenBank/DDBJ databases">
        <title>Genomic Encyclopedia of Type Strains, Phase IV (KMG-IV): sequencing the most valuable type-strain genomes for metagenomic binning, comparative biology and taxonomic classification.</title>
        <authorList>
            <person name="Goeker M."/>
        </authorList>
    </citation>
    <scope>NUCLEOTIDE SEQUENCE [LARGE SCALE GENOMIC DNA]</scope>
    <source>
        <strain evidence="4 5">DSM 100275</strain>
    </source>
</reference>
<dbReference type="PANTHER" id="PTHR44757">
    <property type="entry name" value="DIGUANYLATE CYCLASE DGCP"/>
    <property type="match status" value="1"/>
</dbReference>
<dbReference type="Pfam" id="PF00990">
    <property type="entry name" value="GGDEF"/>
    <property type="match status" value="1"/>
</dbReference>
<dbReference type="Gene3D" id="3.20.20.450">
    <property type="entry name" value="EAL domain"/>
    <property type="match status" value="1"/>
</dbReference>
<dbReference type="InterPro" id="IPR052155">
    <property type="entry name" value="Biofilm_reg_signaling"/>
</dbReference>
<protein>
    <submittedName>
        <fullName evidence="4">Diguanylate cyclase (GGDEF)-like protein</fullName>
    </submittedName>
</protein>
<organism evidence="4 5">
    <name type="scientific">Inmirania thermothiophila</name>
    <dbReference type="NCBI Taxonomy" id="1750597"/>
    <lineage>
        <taxon>Bacteria</taxon>
        <taxon>Pseudomonadati</taxon>
        <taxon>Pseudomonadota</taxon>
        <taxon>Gammaproteobacteria</taxon>
        <taxon>Chromatiales</taxon>
        <taxon>Ectothiorhodospiraceae</taxon>
        <taxon>Inmirania</taxon>
    </lineage>
</organism>
<keyword evidence="1" id="KW-0812">Transmembrane</keyword>
<dbReference type="InterPro" id="IPR001633">
    <property type="entry name" value="EAL_dom"/>
</dbReference>
<accession>A0A3N1XQV4</accession>
<dbReference type="InterPro" id="IPR029787">
    <property type="entry name" value="Nucleotide_cyclase"/>
</dbReference>
<gene>
    <name evidence="4" type="ORF">EDC57_2536</name>
</gene>
<dbReference type="RefSeq" id="WP_123402278.1">
    <property type="nucleotide sequence ID" value="NZ_RJVI01000004.1"/>
</dbReference>
<dbReference type="InterPro" id="IPR035919">
    <property type="entry name" value="EAL_sf"/>
</dbReference>
<keyword evidence="5" id="KW-1185">Reference proteome</keyword>
<feature type="transmembrane region" description="Helical" evidence="1">
    <location>
        <begin position="34"/>
        <end position="54"/>
    </location>
</feature>
<dbReference type="PROSITE" id="PS50883">
    <property type="entry name" value="EAL"/>
    <property type="match status" value="1"/>
</dbReference>
<dbReference type="NCBIfam" id="TIGR00254">
    <property type="entry name" value="GGDEF"/>
    <property type="match status" value="1"/>
</dbReference>
<evidence type="ECO:0000313" key="4">
    <source>
        <dbReference type="EMBL" id="ROR29063.1"/>
    </source>
</evidence>
<dbReference type="CDD" id="cd01948">
    <property type="entry name" value="EAL"/>
    <property type="match status" value="1"/>
</dbReference>
<keyword evidence="1" id="KW-0472">Membrane</keyword>
<dbReference type="InterPro" id="IPR000160">
    <property type="entry name" value="GGDEF_dom"/>
</dbReference>
<dbReference type="EMBL" id="RJVI01000004">
    <property type="protein sequence ID" value="ROR29063.1"/>
    <property type="molecule type" value="Genomic_DNA"/>
</dbReference>
<dbReference type="CDD" id="cd01949">
    <property type="entry name" value="GGDEF"/>
    <property type="match status" value="1"/>
</dbReference>
<evidence type="ECO:0000259" key="3">
    <source>
        <dbReference type="PROSITE" id="PS50887"/>
    </source>
</evidence>
<dbReference type="SUPFAM" id="SSF55073">
    <property type="entry name" value="Nucleotide cyclase"/>
    <property type="match status" value="1"/>
</dbReference>
<dbReference type="Gene3D" id="3.30.70.270">
    <property type="match status" value="1"/>
</dbReference>
<name>A0A3N1XQV4_9GAMM</name>